<evidence type="ECO:0000256" key="2">
    <source>
        <dbReference type="ARBA" id="ARBA00022475"/>
    </source>
</evidence>
<proteinExistence type="inferred from homology"/>
<dbReference type="PROSITE" id="PS51257">
    <property type="entry name" value="PROKAR_LIPOPROTEIN"/>
    <property type="match status" value="1"/>
</dbReference>
<protein>
    <submittedName>
        <fullName evidence="7">Entericidin A</fullName>
    </submittedName>
</protein>
<keyword evidence="6" id="KW-0449">Lipoprotein</keyword>
<gene>
    <name evidence="7" type="primary">ecnA</name>
    <name evidence="7" type="ORF">NTG6680_0674</name>
</gene>
<organism evidence="7 8">
    <name type="scientific">Candidatus Nitrotoga arctica</name>
    <dbReference type="NCBI Taxonomy" id="453162"/>
    <lineage>
        <taxon>Bacteria</taxon>
        <taxon>Pseudomonadati</taxon>
        <taxon>Pseudomonadota</taxon>
        <taxon>Betaproteobacteria</taxon>
        <taxon>Nitrosomonadales</taxon>
        <taxon>Gallionellaceae</taxon>
        <taxon>Candidatus Nitrotoga</taxon>
    </lineage>
</organism>
<evidence type="ECO:0000256" key="6">
    <source>
        <dbReference type="ARBA" id="ARBA00023288"/>
    </source>
</evidence>
<keyword evidence="8" id="KW-1185">Reference proteome</keyword>
<evidence type="ECO:0000313" key="7">
    <source>
        <dbReference type="EMBL" id="CAG9931927.1"/>
    </source>
</evidence>
<name>A0ABN8AMX6_9PROT</name>
<keyword evidence="3" id="KW-0732">Signal</keyword>
<evidence type="ECO:0000313" key="8">
    <source>
        <dbReference type="Proteomes" id="UP000839052"/>
    </source>
</evidence>
<evidence type="ECO:0000256" key="5">
    <source>
        <dbReference type="ARBA" id="ARBA00023139"/>
    </source>
</evidence>
<dbReference type="Pfam" id="PF08085">
    <property type="entry name" value="Entericidin"/>
    <property type="match status" value="1"/>
</dbReference>
<keyword evidence="2" id="KW-1003">Cell membrane</keyword>
<sequence length="46" mass="4763">MFKMVLVLSLAMVTGCNTVGGFGKDLSKVGGSIEKTADEVKNSNGK</sequence>
<accession>A0ABN8AMX6</accession>
<dbReference type="Proteomes" id="UP000839052">
    <property type="component" value="Chromosome"/>
</dbReference>
<evidence type="ECO:0000256" key="4">
    <source>
        <dbReference type="ARBA" id="ARBA00023136"/>
    </source>
</evidence>
<keyword evidence="4" id="KW-0472">Membrane</keyword>
<evidence type="ECO:0000256" key="1">
    <source>
        <dbReference type="ARBA" id="ARBA00010296"/>
    </source>
</evidence>
<evidence type="ECO:0000256" key="3">
    <source>
        <dbReference type="ARBA" id="ARBA00022729"/>
    </source>
</evidence>
<comment type="similarity">
    <text evidence="1">Belongs to the EcnA/EcnB lipoprotein family.</text>
</comment>
<reference evidence="7 8" key="1">
    <citation type="submission" date="2021-10" db="EMBL/GenBank/DDBJ databases">
        <authorList>
            <person name="Koch H."/>
        </authorList>
    </citation>
    <scope>NUCLEOTIDE SEQUENCE [LARGE SCALE GENOMIC DNA]</scope>
    <source>
        <strain evidence="7">6680</strain>
    </source>
</reference>
<dbReference type="EMBL" id="OU912926">
    <property type="protein sequence ID" value="CAG9931927.1"/>
    <property type="molecule type" value="Genomic_DNA"/>
</dbReference>
<dbReference type="InterPro" id="IPR012556">
    <property type="entry name" value="Entericidin"/>
</dbReference>
<keyword evidence="5" id="KW-0564">Palmitate</keyword>